<reference evidence="10" key="1">
    <citation type="submission" date="2017-02" db="EMBL/GenBank/DDBJ databases">
        <authorList>
            <person name="Tafer H."/>
            <person name="Lopandic K."/>
        </authorList>
    </citation>
    <scope>NUCLEOTIDE SEQUENCE [LARGE SCALE GENOMIC DNA]</scope>
    <source>
        <strain evidence="10">CBS 366.77</strain>
    </source>
</reference>
<comment type="similarity">
    <text evidence="1">Belongs to the APC5 family.</text>
</comment>
<dbReference type="GO" id="GO:0045842">
    <property type="term" value="P:positive regulation of mitotic metaphase/anaphase transition"/>
    <property type="evidence" value="ECO:0007669"/>
    <property type="project" value="TreeGrafter"/>
</dbReference>
<dbReference type="OrthoDB" id="2504561at2759"/>
<evidence type="ECO:0000256" key="4">
    <source>
        <dbReference type="ARBA" id="ARBA00022776"/>
    </source>
</evidence>
<evidence type="ECO:0000313" key="10">
    <source>
        <dbReference type="Proteomes" id="UP000266188"/>
    </source>
</evidence>
<gene>
    <name evidence="9" type="ORF">PHISCL_02810</name>
</gene>
<sequence length="768" mass="87793">MSRFLTPSKIALLCLISVYTEGYVSNSSAVQILSFLASCLLPLDSVDAQSPRKWQKKHSLSLHDLEEVLSSHSSSIPGRSVWDLLLKKMWAIDTYDELEAFFPQISSMLVKTREEQIYDRDHGILPELGVMRLSRCSPLGAFVRRAQLEFTRLQFYDSVKLWKSFVKYRLPTFRAWAKKNPLDNQDPIDFNLYLHRMDSSSRLVQVVYGNIEEESDGELDVSTKDVERLLEFQVLELQRLGGRVPDEMKARLARIIASGVVVPNLVHYLRFLDSWRAGDYPSSFDNLHRYFDYTMHSRDRSAYQYALLNLAVLQADFGCYGEAVSAMQEAVSIARESHDMNCLNFCMSWLYHFGKAFPEQMKDVQNTGMLGNEKEGLMFLKAKAKEMEMWSLLSTTLLSEAKLELQNGESLAASMENIARASYLNVTKNLVNSMGPQLLLQASVYARIGVSHLSWLSSEIFRECYAGRAPFEDFLKSTFRNSQVLAQQGRYREVEDRMKEISPENFRSLKANQYWTFFSGILQMRRQVYRDDTVAAEQLFSQLQAIQLPDIDISLLLSFLLIEFKIRQGAYSRAWELLEQTAQSIHHDNFDIYSQIKLLCFKGRILEKTGQPQRGFSLAMRAASIAHRSRLLPALWESLCVLAGVLLGFREFEAVKEMIESIMPQILESEDCDLAARAYSLLVDANMGVAGVLWSQSQSLPARKVCMNRALGYIDCAYEQLEEIEDINGQCEMMAKKATIMHLSGDLVLANDYASKYLDLKQQTGIER</sequence>
<accession>A0A3A2ZPI2</accession>
<evidence type="ECO:0000259" key="8">
    <source>
        <dbReference type="Pfam" id="PF12862"/>
    </source>
</evidence>
<dbReference type="InterPro" id="IPR037679">
    <property type="entry name" value="Apc5"/>
</dbReference>
<feature type="domain" description="Anaphase-promoting complex subunit 5" evidence="8">
    <location>
        <begin position="267"/>
        <end position="356"/>
    </location>
</feature>
<dbReference type="GO" id="GO:0031145">
    <property type="term" value="P:anaphase-promoting complex-dependent catabolic process"/>
    <property type="evidence" value="ECO:0007669"/>
    <property type="project" value="TreeGrafter"/>
</dbReference>
<dbReference type="Proteomes" id="UP000266188">
    <property type="component" value="Unassembled WGS sequence"/>
</dbReference>
<evidence type="ECO:0000256" key="6">
    <source>
        <dbReference type="ARBA" id="ARBA00023306"/>
    </source>
</evidence>
<keyword evidence="3" id="KW-0132">Cell division</keyword>
<evidence type="ECO:0000313" key="9">
    <source>
        <dbReference type="EMBL" id="RJE24856.1"/>
    </source>
</evidence>
<dbReference type="Pfam" id="PF12862">
    <property type="entry name" value="ANAPC5"/>
    <property type="match status" value="1"/>
</dbReference>
<evidence type="ECO:0000256" key="3">
    <source>
        <dbReference type="ARBA" id="ARBA00022618"/>
    </source>
</evidence>
<comment type="caution">
    <text evidence="9">The sequence shown here is derived from an EMBL/GenBank/DDBJ whole genome shotgun (WGS) entry which is preliminary data.</text>
</comment>
<keyword evidence="7" id="KW-0732">Signal</keyword>
<dbReference type="AlphaFoldDB" id="A0A3A2ZPI2"/>
<evidence type="ECO:0000256" key="5">
    <source>
        <dbReference type="ARBA" id="ARBA00022786"/>
    </source>
</evidence>
<organism evidence="9 10">
    <name type="scientific">Aspergillus sclerotialis</name>
    <dbReference type="NCBI Taxonomy" id="2070753"/>
    <lineage>
        <taxon>Eukaryota</taxon>
        <taxon>Fungi</taxon>
        <taxon>Dikarya</taxon>
        <taxon>Ascomycota</taxon>
        <taxon>Pezizomycotina</taxon>
        <taxon>Eurotiomycetes</taxon>
        <taxon>Eurotiomycetidae</taxon>
        <taxon>Eurotiales</taxon>
        <taxon>Aspergillaceae</taxon>
        <taxon>Aspergillus</taxon>
        <taxon>Aspergillus subgen. Polypaecilum</taxon>
    </lineage>
</organism>
<dbReference type="PANTHER" id="PTHR12830:SF9">
    <property type="entry name" value="ANAPHASE-PROMOTING COMPLEX SUBUNIT 5"/>
    <property type="match status" value="1"/>
</dbReference>
<protein>
    <recommendedName>
        <fullName evidence="2">Anaphase-promoting complex subunit 5</fullName>
    </recommendedName>
</protein>
<dbReference type="GO" id="GO:0051301">
    <property type="term" value="P:cell division"/>
    <property type="evidence" value="ECO:0007669"/>
    <property type="project" value="UniProtKB-KW"/>
</dbReference>
<evidence type="ECO:0000256" key="1">
    <source>
        <dbReference type="ARBA" id="ARBA00007450"/>
    </source>
</evidence>
<dbReference type="InterPro" id="IPR026000">
    <property type="entry name" value="Apc5_dom"/>
</dbReference>
<evidence type="ECO:0000256" key="7">
    <source>
        <dbReference type="SAM" id="SignalP"/>
    </source>
</evidence>
<proteinExistence type="inferred from homology"/>
<keyword evidence="6" id="KW-0131">Cell cycle</keyword>
<feature type="signal peptide" evidence="7">
    <location>
        <begin position="1"/>
        <end position="22"/>
    </location>
</feature>
<name>A0A3A2ZPI2_9EURO</name>
<evidence type="ECO:0000256" key="2">
    <source>
        <dbReference type="ARBA" id="ARBA00016066"/>
    </source>
</evidence>
<dbReference type="GO" id="GO:0005680">
    <property type="term" value="C:anaphase-promoting complex"/>
    <property type="evidence" value="ECO:0007669"/>
    <property type="project" value="InterPro"/>
</dbReference>
<dbReference type="PANTHER" id="PTHR12830">
    <property type="entry name" value="ANAPHASE-PROMOTING COMPLEX SUBUNIT 5"/>
    <property type="match status" value="1"/>
</dbReference>
<dbReference type="GO" id="GO:0070979">
    <property type="term" value="P:protein K11-linked ubiquitination"/>
    <property type="evidence" value="ECO:0007669"/>
    <property type="project" value="TreeGrafter"/>
</dbReference>
<dbReference type="EMBL" id="MVGC01000066">
    <property type="protein sequence ID" value="RJE24856.1"/>
    <property type="molecule type" value="Genomic_DNA"/>
</dbReference>
<keyword evidence="10" id="KW-1185">Reference proteome</keyword>
<dbReference type="STRING" id="2070753.A0A3A2ZPI2"/>
<feature type="chain" id="PRO_5017374954" description="Anaphase-promoting complex subunit 5" evidence="7">
    <location>
        <begin position="23"/>
        <end position="768"/>
    </location>
</feature>
<keyword evidence="5" id="KW-0833">Ubl conjugation pathway</keyword>
<dbReference type="FunFam" id="1.25.40.10:FF:000999">
    <property type="entry name" value="Anaphase-promoting complex subunit Apc5, putative"/>
    <property type="match status" value="1"/>
</dbReference>
<keyword evidence="4" id="KW-0498">Mitosis</keyword>